<feature type="non-terminal residue" evidence="1">
    <location>
        <position position="1"/>
    </location>
</feature>
<evidence type="ECO:0000313" key="1">
    <source>
        <dbReference type="EMBL" id="KYN01505.1"/>
    </source>
</evidence>
<name>A0A195CLB2_9HYME</name>
<protein>
    <submittedName>
        <fullName evidence="1">Uncharacterized protein</fullName>
    </submittedName>
</protein>
<dbReference type="Proteomes" id="UP000078542">
    <property type="component" value="Unassembled WGS sequence"/>
</dbReference>
<proteinExistence type="predicted"/>
<keyword evidence="2" id="KW-1185">Reference proteome</keyword>
<reference evidence="1 2" key="1">
    <citation type="submission" date="2016-03" db="EMBL/GenBank/DDBJ databases">
        <title>Cyphomyrmex costatus WGS genome.</title>
        <authorList>
            <person name="Nygaard S."/>
            <person name="Hu H."/>
            <person name="Boomsma J."/>
            <person name="Zhang G."/>
        </authorList>
    </citation>
    <scope>NUCLEOTIDE SEQUENCE [LARGE SCALE GENOMIC DNA]</scope>
    <source>
        <strain evidence="1">MS0001</strain>
        <tissue evidence="1">Whole body</tissue>
    </source>
</reference>
<sequence>TDRNVGDENQQSGSTSFRRILSNSISRLDAQNASFDVENSTSVGRMRRNEFYNADSYRAARSLFLDSERDGGSV</sequence>
<dbReference type="EMBL" id="KQ977600">
    <property type="protein sequence ID" value="KYN01505.1"/>
    <property type="molecule type" value="Genomic_DNA"/>
</dbReference>
<gene>
    <name evidence="1" type="ORF">ALC62_07687</name>
</gene>
<evidence type="ECO:0000313" key="2">
    <source>
        <dbReference type="Proteomes" id="UP000078542"/>
    </source>
</evidence>
<organism evidence="1 2">
    <name type="scientific">Cyphomyrmex costatus</name>
    <dbReference type="NCBI Taxonomy" id="456900"/>
    <lineage>
        <taxon>Eukaryota</taxon>
        <taxon>Metazoa</taxon>
        <taxon>Ecdysozoa</taxon>
        <taxon>Arthropoda</taxon>
        <taxon>Hexapoda</taxon>
        <taxon>Insecta</taxon>
        <taxon>Pterygota</taxon>
        <taxon>Neoptera</taxon>
        <taxon>Endopterygota</taxon>
        <taxon>Hymenoptera</taxon>
        <taxon>Apocrita</taxon>
        <taxon>Aculeata</taxon>
        <taxon>Formicoidea</taxon>
        <taxon>Formicidae</taxon>
        <taxon>Myrmicinae</taxon>
        <taxon>Cyphomyrmex</taxon>
    </lineage>
</organism>
<accession>A0A195CLB2</accession>
<dbReference type="AlphaFoldDB" id="A0A195CLB2"/>